<dbReference type="OrthoDB" id="513799at2"/>
<organism evidence="2 3">
    <name type="scientific">Allocoleopsis franciscana PCC 7113</name>
    <dbReference type="NCBI Taxonomy" id="1173027"/>
    <lineage>
        <taxon>Bacteria</taxon>
        <taxon>Bacillati</taxon>
        <taxon>Cyanobacteriota</taxon>
        <taxon>Cyanophyceae</taxon>
        <taxon>Coleofasciculales</taxon>
        <taxon>Coleofasciculaceae</taxon>
        <taxon>Allocoleopsis</taxon>
        <taxon>Allocoleopsis franciscana</taxon>
    </lineage>
</organism>
<protein>
    <submittedName>
        <fullName evidence="2">Uncharacterized protein</fullName>
    </submittedName>
</protein>
<dbReference type="KEGG" id="mic:Mic7113_2692"/>
<evidence type="ECO:0000313" key="2">
    <source>
        <dbReference type="EMBL" id="AFZ18477.1"/>
    </source>
</evidence>
<keyword evidence="3" id="KW-1185">Reference proteome</keyword>
<keyword evidence="1" id="KW-1133">Transmembrane helix</keyword>
<keyword evidence="1" id="KW-0812">Transmembrane</keyword>
<dbReference type="STRING" id="1173027.Mic7113_2692"/>
<feature type="transmembrane region" description="Helical" evidence="1">
    <location>
        <begin position="12"/>
        <end position="32"/>
    </location>
</feature>
<reference evidence="2 3" key="1">
    <citation type="submission" date="2012-06" db="EMBL/GenBank/DDBJ databases">
        <title>Finished chromosome of genome of Microcoleus sp. PCC 7113.</title>
        <authorList>
            <consortium name="US DOE Joint Genome Institute"/>
            <person name="Gugger M."/>
            <person name="Coursin T."/>
            <person name="Rippka R."/>
            <person name="Tandeau De Marsac N."/>
            <person name="Huntemann M."/>
            <person name="Wei C.-L."/>
            <person name="Han J."/>
            <person name="Detter J.C."/>
            <person name="Han C."/>
            <person name="Tapia R."/>
            <person name="Chen A."/>
            <person name="Kyrpides N."/>
            <person name="Mavromatis K."/>
            <person name="Markowitz V."/>
            <person name="Szeto E."/>
            <person name="Ivanova N."/>
            <person name="Pagani I."/>
            <person name="Pati A."/>
            <person name="Goodwin L."/>
            <person name="Nordberg H.P."/>
            <person name="Cantor M.N."/>
            <person name="Hua S.X."/>
            <person name="Woyke T."/>
            <person name="Kerfeld C.A."/>
        </authorList>
    </citation>
    <scope>NUCLEOTIDE SEQUENCE [LARGE SCALE GENOMIC DNA]</scope>
    <source>
        <strain evidence="2 3">PCC 7113</strain>
    </source>
</reference>
<dbReference type="AlphaFoldDB" id="K9WG24"/>
<dbReference type="RefSeq" id="WP_015182626.1">
    <property type="nucleotide sequence ID" value="NC_019738.1"/>
</dbReference>
<dbReference type="HOGENOM" id="CLU_159186_0_0_3"/>
<name>K9WG24_9CYAN</name>
<dbReference type="EMBL" id="CP003630">
    <property type="protein sequence ID" value="AFZ18477.1"/>
    <property type="molecule type" value="Genomic_DNA"/>
</dbReference>
<proteinExistence type="predicted"/>
<dbReference type="Proteomes" id="UP000010471">
    <property type="component" value="Chromosome"/>
</dbReference>
<evidence type="ECO:0000313" key="3">
    <source>
        <dbReference type="Proteomes" id="UP000010471"/>
    </source>
</evidence>
<evidence type="ECO:0000256" key="1">
    <source>
        <dbReference type="SAM" id="Phobius"/>
    </source>
</evidence>
<sequence>MSLPRWLQALRPLWLEFWLPLPLLGIIFWLGGNVVTSQVLSRPYSTVSKLQADAQQEVQLSVTVLVIKAEIEKNKGLTSVEVKTADPELKTLEFEFPVTEVSQVEARIAQKLGLSREDTKKLVRYQLKN</sequence>
<dbReference type="eggNOG" id="ENOG50332II">
    <property type="taxonomic scope" value="Bacteria"/>
</dbReference>
<keyword evidence="1" id="KW-0472">Membrane</keyword>
<gene>
    <name evidence="2" type="ORF">Mic7113_2692</name>
</gene>
<accession>K9WG24</accession>